<dbReference type="SUPFAM" id="SSF53850">
    <property type="entry name" value="Periplasmic binding protein-like II"/>
    <property type="match status" value="1"/>
</dbReference>
<proteinExistence type="inferred from homology"/>
<dbReference type="GO" id="GO:0043190">
    <property type="term" value="C:ATP-binding cassette (ABC) transporter complex"/>
    <property type="evidence" value="ECO:0007669"/>
    <property type="project" value="InterPro"/>
</dbReference>
<comment type="subcellular location">
    <subcellularLocation>
        <location evidence="1">Periplasm</location>
    </subcellularLocation>
</comment>
<evidence type="ECO:0000313" key="7">
    <source>
        <dbReference type="Proteomes" id="UP000266305"/>
    </source>
</evidence>
<evidence type="ECO:0000256" key="2">
    <source>
        <dbReference type="ARBA" id="ARBA00005695"/>
    </source>
</evidence>
<dbReference type="AlphaFoldDB" id="A0AAX1UKN9"/>
<reference evidence="6 7" key="1">
    <citation type="submission" date="2018-08" db="EMBL/GenBank/DDBJ databases">
        <title>Draft genome sequence of Rhodobacter sphaeroides FY.</title>
        <authorList>
            <person name="Rayyan A."/>
            <person name="Meyer T.E."/>
            <person name="Kyndt J.A."/>
        </authorList>
    </citation>
    <scope>NUCLEOTIDE SEQUENCE [LARGE SCALE GENOMIC DNA]</scope>
    <source>
        <strain evidence="6 7">FY</strain>
    </source>
</reference>
<evidence type="ECO:0000259" key="5">
    <source>
        <dbReference type="Pfam" id="PF00496"/>
    </source>
</evidence>
<dbReference type="GO" id="GO:1904680">
    <property type="term" value="F:peptide transmembrane transporter activity"/>
    <property type="evidence" value="ECO:0007669"/>
    <property type="project" value="TreeGrafter"/>
</dbReference>
<dbReference type="GO" id="GO:0015833">
    <property type="term" value="P:peptide transport"/>
    <property type="evidence" value="ECO:0007669"/>
    <property type="project" value="TreeGrafter"/>
</dbReference>
<dbReference type="PANTHER" id="PTHR30290:SF38">
    <property type="entry name" value="D,D-DIPEPTIDE-BINDING PERIPLASMIC PROTEIN DDPA-RELATED"/>
    <property type="match status" value="1"/>
</dbReference>
<name>A0AAX1UKN9_CERSP</name>
<feature type="chain" id="PRO_5043656903" evidence="4">
    <location>
        <begin position="26"/>
        <end position="518"/>
    </location>
</feature>
<comment type="caution">
    <text evidence="6">The sequence shown here is derived from an EMBL/GenBank/DDBJ whole genome shotgun (WGS) entry which is preliminary data.</text>
</comment>
<dbReference type="Gene3D" id="3.10.105.10">
    <property type="entry name" value="Dipeptide-binding Protein, Domain 3"/>
    <property type="match status" value="1"/>
</dbReference>
<organism evidence="6 7">
    <name type="scientific">Cereibacter sphaeroides</name>
    <name type="common">Rhodobacter sphaeroides</name>
    <dbReference type="NCBI Taxonomy" id="1063"/>
    <lineage>
        <taxon>Bacteria</taxon>
        <taxon>Pseudomonadati</taxon>
        <taxon>Pseudomonadota</taxon>
        <taxon>Alphaproteobacteria</taxon>
        <taxon>Rhodobacterales</taxon>
        <taxon>Paracoccaceae</taxon>
        <taxon>Cereibacter</taxon>
    </lineage>
</organism>
<keyword evidence="3 4" id="KW-0732">Signal</keyword>
<feature type="signal peptide" evidence="4">
    <location>
        <begin position="1"/>
        <end position="25"/>
    </location>
</feature>
<dbReference type="PIRSF" id="PIRSF002741">
    <property type="entry name" value="MppA"/>
    <property type="match status" value="1"/>
</dbReference>
<dbReference type="RefSeq" id="WP_089258616.1">
    <property type="nucleotide sequence ID" value="NZ_QWGP01000013.1"/>
</dbReference>
<dbReference type="Pfam" id="PF00496">
    <property type="entry name" value="SBP_bac_5"/>
    <property type="match status" value="1"/>
</dbReference>
<dbReference type="EMBL" id="QWGP01000013">
    <property type="protein sequence ID" value="RHZ94294.1"/>
    <property type="molecule type" value="Genomic_DNA"/>
</dbReference>
<dbReference type="PANTHER" id="PTHR30290">
    <property type="entry name" value="PERIPLASMIC BINDING COMPONENT OF ABC TRANSPORTER"/>
    <property type="match status" value="1"/>
</dbReference>
<accession>A0AAX1UKN9</accession>
<dbReference type="InterPro" id="IPR039424">
    <property type="entry name" value="SBP_5"/>
</dbReference>
<dbReference type="Gene3D" id="3.40.190.10">
    <property type="entry name" value="Periplasmic binding protein-like II"/>
    <property type="match status" value="1"/>
</dbReference>
<dbReference type="GO" id="GO:0030288">
    <property type="term" value="C:outer membrane-bounded periplasmic space"/>
    <property type="evidence" value="ECO:0007669"/>
    <property type="project" value="UniProtKB-ARBA"/>
</dbReference>
<feature type="domain" description="Solute-binding protein family 5" evidence="5">
    <location>
        <begin position="76"/>
        <end position="440"/>
    </location>
</feature>
<dbReference type="Proteomes" id="UP000266305">
    <property type="component" value="Unassembled WGS sequence"/>
</dbReference>
<evidence type="ECO:0000256" key="1">
    <source>
        <dbReference type="ARBA" id="ARBA00004418"/>
    </source>
</evidence>
<evidence type="ECO:0000256" key="4">
    <source>
        <dbReference type="SAM" id="SignalP"/>
    </source>
</evidence>
<dbReference type="InterPro" id="IPR000914">
    <property type="entry name" value="SBP_5_dom"/>
</dbReference>
<protein>
    <submittedName>
        <fullName evidence="6">ABC transporter substrate-binding protein</fullName>
    </submittedName>
</protein>
<evidence type="ECO:0000256" key="3">
    <source>
        <dbReference type="ARBA" id="ARBA00022729"/>
    </source>
</evidence>
<dbReference type="Gene3D" id="3.90.76.10">
    <property type="entry name" value="Dipeptide-binding Protein, Domain 1"/>
    <property type="match status" value="1"/>
</dbReference>
<dbReference type="CDD" id="cd08502">
    <property type="entry name" value="PBP2_NikA_DppA_OppA_like_16"/>
    <property type="match status" value="1"/>
</dbReference>
<evidence type="ECO:0000313" key="6">
    <source>
        <dbReference type="EMBL" id="RHZ94294.1"/>
    </source>
</evidence>
<gene>
    <name evidence="6" type="ORF">D1114_12935</name>
</gene>
<sequence length="518" mass="56308">MPKISLWRMLMATGAALFIGLSASATDAQSMGGDLIVAQASNPPSLDAMVTTSQMSRNITMNIYETLYGFSDSIVPIPILATGVEISEDGLTYRFPLRAGVKFHNGKEMGAEDVRASLERYKAIGGTASMLAGVTSIEASGPLEVTLTMEKPFPGFLEAFASPRAPAVIIPAEEAAKPANEIAVIGTGPYKFVEYVPDSHVRLERFADYAADETHADIDGFGGKKTAYLDSVTFRVIPEPGAAVAALEAGEVQLLEQIPVPTARRLAGNSEMKVYENTPWAFLVFIFNLNEAPADNPKFREAVQIALNSEEIMAIATEGLFNLYHGWMYEGTTYDAGEIGKDRYNIADLDRARALLAEAGYSGQPFTILTDTQGPERNKAAVVIAEQLRAIGVNVVINQVDWPTALQIRLQDTGWSAWTLTMGIEPYLGPEALISTFTGPATHFRKADPELDALYAELVETADLAARKAVFARIQQRLDSFAPVIKLGETGLMQASSAKLEGFRPFRFPRVYNVWFAD</sequence>
<comment type="similarity">
    <text evidence="2">Belongs to the bacterial solute-binding protein 5 family.</text>
</comment>
<dbReference type="InterPro" id="IPR030678">
    <property type="entry name" value="Peptide/Ni-bd"/>
</dbReference>